<evidence type="ECO:0000256" key="1">
    <source>
        <dbReference type="SAM" id="MobiDB-lite"/>
    </source>
</evidence>
<evidence type="ECO:0000313" key="2">
    <source>
        <dbReference type="EMBL" id="ATX78310.1"/>
    </source>
</evidence>
<feature type="region of interest" description="Disordered" evidence="1">
    <location>
        <begin position="19"/>
        <end position="50"/>
    </location>
</feature>
<feature type="compositionally biased region" description="Basic and acidic residues" evidence="1">
    <location>
        <begin position="19"/>
        <end position="48"/>
    </location>
</feature>
<accession>A0A2K8KU92</accession>
<dbReference type="AlphaFoldDB" id="A0A2K8KU92"/>
<protein>
    <submittedName>
        <fullName evidence="2">Nucleoprotein/polynucleotide-associated enzyme</fullName>
    </submittedName>
</protein>
<dbReference type="InterPro" id="IPR018636">
    <property type="entry name" value="DUF2058"/>
</dbReference>
<dbReference type="RefSeq" id="WP_100258508.1">
    <property type="nucleotide sequence ID" value="NZ_CP011797.1"/>
</dbReference>
<dbReference type="Proteomes" id="UP000229757">
    <property type="component" value="Chromosome"/>
</dbReference>
<name>A0A2K8KU92_9GAMM</name>
<keyword evidence="3" id="KW-1185">Reference proteome</keyword>
<gene>
    <name evidence="2" type="ORF">REIFOR_03204</name>
</gene>
<dbReference type="Pfam" id="PF09831">
    <property type="entry name" value="DUF2058"/>
    <property type="match status" value="1"/>
</dbReference>
<dbReference type="KEGG" id="rfo:REIFOR_03204"/>
<reference evidence="2 3" key="1">
    <citation type="journal article" date="2017" name="Environ. Microbiol.">
        <title>Genomic and physiological analyses of 'Reinekea forsetii' reveal a versatile opportunistic lifestyle during spring algae blooms.</title>
        <authorList>
            <person name="Avci B."/>
            <person name="Hahnke R.L."/>
            <person name="Chafee M."/>
            <person name="Fischer T."/>
            <person name="Gruber-Vodicka H."/>
            <person name="Tegetmeyer H.E."/>
            <person name="Harder J."/>
            <person name="Fuchs B.M."/>
            <person name="Amann R.I."/>
            <person name="Teeling H."/>
        </authorList>
    </citation>
    <scope>NUCLEOTIDE SEQUENCE [LARGE SCALE GENOMIC DNA]</scope>
    <source>
        <strain evidence="2 3">Hel1_31_D35</strain>
    </source>
</reference>
<dbReference type="EMBL" id="CP011797">
    <property type="protein sequence ID" value="ATX78310.1"/>
    <property type="molecule type" value="Genomic_DNA"/>
</dbReference>
<evidence type="ECO:0000313" key="3">
    <source>
        <dbReference type="Proteomes" id="UP000229757"/>
    </source>
</evidence>
<sequence length="183" mass="20953">MSKSLADQFLKLGLADKKQVQKDKNEKRKNDKVNRKNRVETDDGESKQAVEQARLAKVAKDRQLNLERQQKAQEKSLVAQVKQIIETTRIHLDDGDVKFNFADRFDNKIKSIYVSAQIQVDLARGKLAIATFENRFFVVPQAVAAKIMERSTTSILFLADPQAAQPDDDDPYKDYVIPDDLMW</sequence>
<organism evidence="2 3">
    <name type="scientific">Reinekea forsetii</name>
    <dbReference type="NCBI Taxonomy" id="1336806"/>
    <lineage>
        <taxon>Bacteria</taxon>
        <taxon>Pseudomonadati</taxon>
        <taxon>Pseudomonadota</taxon>
        <taxon>Gammaproteobacteria</taxon>
        <taxon>Oceanospirillales</taxon>
        <taxon>Saccharospirillaceae</taxon>
        <taxon>Reinekea</taxon>
    </lineage>
</organism>
<dbReference type="OrthoDB" id="5294470at2"/>
<proteinExistence type="predicted"/>